<feature type="region of interest" description="Disordered" evidence="1">
    <location>
        <begin position="1"/>
        <end position="22"/>
    </location>
</feature>
<evidence type="ECO:0000256" key="1">
    <source>
        <dbReference type="SAM" id="MobiDB-lite"/>
    </source>
</evidence>
<comment type="caution">
    <text evidence="2">The sequence shown here is derived from an EMBL/GenBank/DDBJ whole genome shotgun (WGS) entry which is preliminary data.</text>
</comment>
<protein>
    <submittedName>
        <fullName evidence="2">Uncharacterized protein</fullName>
    </submittedName>
</protein>
<reference evidence="2 3" key="1">
    <citation type="journal article" date="2019" name="Plant Biotechnol. J.">
        <title>The red bayberry genome and genetic basis of sex determination.</title>
        <authorList>
            <person name="Jia H.M."/>
            <person name="Jia H.J."/>
            <person name="Cai Q.L."/>
            <person name="Wang Y."/>
            <person name="Zhao H.B."/>
            <person name="Yang W.F."/>
            <person name="Wang G.Y."/>
            <person name="Li Y.H."/>
            <person name="Zhan D.L."/>
            <person name="Shen Y.T."/>
            <person name="Niu Q.F."/>
            <person name="Chang L."/>
            <person name="Qiu J."/>
            <person name="Zhao L."/>
            <person name="Xie H.B."/>
            <person name="Fu W.Y."/>
            <person name="Jin J."/>
            <person name="Li X.W."/>
            <person name="Jiao Y."/>
            <person name="Zhou C.C."/>
            <person name="Tu T."/>
            <person name="Chai C.Y."/>
            <person name="Gao J.L."/>
            <person name="Fan L.J."/>
            <person name="van de Weg E."/>
            <person name="Wang J.Y."/>
            <person name="Gao Z.S."/>
        </authorList>
    </citation>
    <scope>NUCLEOTIDE SEQUENCE [LARGE SCALE GENOMIC DNA]</scope>
    <source>
        <tissue evidence="2">Leaves</tissue>
    </source>
</reference>
<name>A0A6A1URE1_9ROSI</name>
<proteinExistence type="predicted"/>
<gene>
    <name evidence="2" type="ORF">CJ030_MR8G002066</name>
</gene>
<dbReference type="AlphaFoldDB" id="A0A6A1URE1"/>
<dbReference type="OrthoDB" id="968650at2759"/>
<sequence>MKPEQLSGDGSMTQESKRTHGEKLVQAYEAATTAMNKYGAWEGCGLPISREIERRKWSSRAEDPIRTLMFLGCWNHT</sequence>
<evidence type="ECO:0000313" key="2">
    <source>
        <dbReference type="EMBL" id="KAB1202939.1"/>
    </source>
</evidence>
<organism evidence="2 3">
    <name type="scientific">Morella rubra</name>
    <name type="common">Chinese bayberry</name>
    <dbReference type="NCBI Taxonomy" id="262757"/>
    <lineage>
        <taxon>Eukaryota</taxon>
        <taxon>Viridiplantae</taxon>
        <taxon>Streptophyta</taxon>
        <taxon>Embryophyta</taxon>
        <taxon>Tracheophyta</taxon>
        <taxon>Spermatophyta</taxon>
        <taxon>Magnoliopsida</taxon>
        <taxon>eudicotyledons</taxon>
        <taxon>Gunneridae</taxon>
        <taxon>Pentapetalae</taxon>
        <taxon>rosids</taxon>
        <taxon>fabids</taxon>
        <taxon>Fagales</taxon>
        <taxon>Myricaceae</taxon>
        <taxon>Morella</taxon>
    </lineage>
</organism>
<keyword evidence="3" id="KW-1185">Reference proteome</keyword>
<dbReference type="Proteomes" id="UP000516437">
    <property type="component" value="Chromosome 8"/>
</dbReference>
<accession>A0A6A1URE1</accession>
<evidence type="ECO:0000313" key="3">
    <source>
        <dbReference type="Proteomes" id="UP000516437"/>
    </source>
</evidence>
<dbReference type="EMBL" id="RXIC02000026">
    <property type="protein sequence ID" value="KAB1202939.1"/>
    <property type="molecule type" value="Genomic_DNA"/>
</dbReference>